<dbReference type="OrthoDB" id="9926764at2"/>
<sequence length="76" mass="8480">MEQGLEINFKKLDKATVIEIGKLNVSRLARALVEFNDGIPRKPLASEINHDGRLKEFQQYPKGTKVKSNGEVVKGS</sequence>
<evidence type="ECO:0000313" key="2">
    <source>
        <dbReference type="EMBL" id="EIT85383.1"/>
    </source>
</evidence>
<comment type="caution">
    <text evidence="2">The sequence shown here is derived from an EMBL/GenBank/DDBJ whole genome shotgun (WGS) entry which is preliminary data.</text>
</comment>
<evidence type="ECO:0000256" key="1">
    <source>
        <dbReference type="SAM" id="MobiDB-lite"/>
    </source>
</evidence>
<reference evidence="2 3" key="1">
    <citation type="journal article" date="2012" name="J. Bacteriol.">
        <title>Genome of Bacillus macauensis ZFHKF-1, a Long-Chain-Forming Bacterium.</title>
        <authorList>
            <person name="Cai L."/>
            <person name="Zhang T."/>
        </authorList>
    </citation>
    <scope>NUCLEOTIDE SEQUENCE [LARGE SCALE GENOMIC DNA]</scope>
    <source>
        <strain evidence="2 3">ZFHKF-1</strain>
    </source>
</reference>
<accession>I8UEY8</accession>
<keyword evidence="3" id="KW-1185">Reference proteome</keyword>
<evidence type="ECO:0000313" key="3">
    <source>
        <dbReference type="Proteomes" id="UP000004080"/>
    </source>
</evidence>
<organism evidence="2 3">
    <name type="scientific">Fictibacillus macauensis ZFHKF-1</name>
    <dbReference type="NCBI Taxonomy" id="1196324"/>
    <lineage>
        <taxon>Bacteria</taxon>
        <taxon>Bacillati</taxon>
        <taxon>Bacillota</taxon>
        <taxon>Bacilli</taxon>
        <taxon>Bacillales</taxon>
        <taxon>Fictibacillaceae</taxon>
        <taxon>Fictibacillus</taxon>
    </lineage>
</organism>
<protein>
    <submittedName>
        <fullName evidence="2">Uncharacterized protein</fullName>
    </submittedName>
</protein>
<gene>
    <name evidence="2" type="ORF">A374_11585</name>
</gene>
<dbReference type="RefSeq" id="WP_007202401.1">
    <property type="nucleotide sequence ID" value="NZ_AKKV01000026.1"/>
</dbReference>
<dbReference type="AlphaFoldDB" id="I8UEY8"/>
<dbReference type="Proteomes" id="UP000004080">
    <property type="component" value="Unassembled WGS sequence"/>
</dbReference>
<feature type="region of interest" description="Disordered" evidence="1">
    <location>
        <begin position="50"/>
        <end position="76"/>
    </location>
</feature>
<dbReference type="EMBL" id="AKKV01000026">
    <property type="protein sequence ID" value="EIT85383.1"/>
    <property type="molecule type" value="Genomic_DNA"/>
</dbReference>
<name>I8UEY8_9BACL</name>
<proteinExistence type="predicted"/>